<dbReference type="eggNOG" id="COG1027">
    <property type="taxonomic scope" value="Bacteria"/>
</dbReference>
<keyword evidence="1 4" id="KW-0456">Lyase</keyword>
<dbReference type="PANTHER" id="PTHR42696:SF2">
    <property type="entry name" value="ASPARTATE AMMONIA-LYASE"/>
    <property type="match status" value="1"/>
</dbReference>
<evidence type="ECO:0000256" key="1">
    <source>
        <dbReference type="ARBA" id="ARBA00023239"/>
    </source>
</evidence>
<dbReference type="InterPro" id="IPR022761">
    <property type="entry name" value="Fumarate_lyase_N"/>
</dbReference>
<dbReference type="Proteomes" id="UP000051966">
    <property type="component" value="Unassembled WGS sequence"/>
</dbReference>
<accession>X0QE42</accession>
<organism evidence="4 6">
    <name type="scientific">Lentilactobacillus farraginis DSM 18382 = JCM 14108</name>
    <dbReference type="NCBI Taxonomy" id="1423743"/>
    <lineage>
        <taxon>Bacteria</taxon>
        <taxon>Bacillati</taxon>
        <taxon>Bacillota</taxon>
        <taxon>Bacilli</taxon>
        <taxon>Lactobacillales</taxon>
        <taxon>Lactobacillaceae</taxon>
        <taxon>Lentilactobacillus</taxon>
    </lineage>
</organism>
<dbReference type="InterPro" id="IPR000362">
    <property type="entry name" value="Fumarate_lyase_fam"/>
</dbReference>
<evidence type="ECO:0000313" key="6">
    <source>
        <dbReference type="Proteomes" id="UP000019488"/>
    </source>
</evidence>
<evidence type="ECO:0000313" key="5">
    <source>
        <dbReference type="EMBL" id="KRM06366.1"/>
    </source>
</evidence>
<feature type="domain" description="Fumarate lyase N-terminal" evidence="2">
    <location>
        <begin position="22"/>
        <end position="344"/>
    </location>
</feature>
<comment type="caution">
    <text evidence="4">The sequence shown here is derived from an EMBL/GenBank/DDBJ whole genome shotgun (WGS) entry which is preliminary data.</text>
</comment>
<gene>
    <name evidence="5" type="ORF">FD41_GL000640</name>
    <name evidence="4" type="ORF">JCM14108_1895</name>
</gene>
<evidence type="ECO:0000259" key="3">
    <source>
        <dbReference type="Pfam" id="PF10415"/>
    </source>
</evidence>
<dbReference type="SUPFAM" id="SSF48557">
    <property type="entry name" value="L-aspartase-like"/>
    <property type="match status" value="1"/>
</dbReference>
<dbReference type="Proteomes" id="UP000019488">
    <property type="component" value="Unassembled WGS sequence"/>
</dbReference>
<proteinExistence type="predicted"/>
<dbReference type="GO" id="GO:0006099">
    <property type="term" value="P:tricarboxylic acid cycle"/>
    <property type="evidence" value="ECO:0007669"/>
    <property type="project" value="InterPro"/>
</dbReference>
<dbReference type="GO" id="GO:0006531">
    <property type="term" value="P:aspartate metabolic process"/>
    <property type="evidence" value="ECO:0007669"/>
    <property type="project" value="TreeGrafter"/>
</dbReference>
<dbReference type="Pfam" id="PF00206">
    <property type="entry name" value="Lyase_1"/>
    <property type="match status" value="1"/>
</dbReference>
<protein>
    <submittedName>
        <fullName evidence="4">Aspartate ammonia-lyase</fullName>
    </submittedName>
</protein>
<dbReference type="PROSITE" id="PS00163">
    <property type="entry name" value="FUMARATE_LYASES"/>
    <property type="match status" value="1"/>
</dbReference>
<dbReference type="GO" id="GO:0005829">
    <property type="term" value="C:cytosol"/>
    <property type="evidence" value="ECO:0007669"/>
    <property type="project" value="TreeGrafter"/>
</dbReference>
<dbReference type="InterPro" id="IPR024083">
    <property type="entry name" value="Fumarase/histidase_N"/>
</dbReference>
<dbReference type="PATRIC" id="fig|1423743.5.peg.654"/>
<dbReference type="EMBL" id="BAKI01000019">
    <property type="protein sequence ID" value="GAF36900.1"/>
    <property type="molecule type" value="Genomic_DNA"/>
</dbReference>
<dbReference type="PANTHER" id="PTHR42696">
    <property type="entry name" value="ASPARTATE AMMONIA-LYASE"/>
    <property type="match status" value="1"/>
</dbReference>
<dbReference type="EMBL" id="AZFY01000104">
    <property type="protein sequence ID" value="KRM06366.1"/>
    <property type="molecule type" value="Genomic_DNA"/>
</dbReference>
<sequence>MKWGLAMRLEKDCIGEMFISDEVLYGIHTLRAKHNFPITNQRVNPLIIESYLQIKKAAALVNQKAGTLNRKKAALIISACNELLFSKDFQAFIVPAIQGGAGTSTNMNVNEVVARLAMKISAQSGREAIKIHPNDDVNQSQSTNDTYPTAGKMAMLKAIEPLEEKINQLIHVLEQKAMVYSQAVKVGRTQLQDAVPTTFGRSFNAYAAGFKRDLRKLKAVEKQLCQVNLGGTAIGTGLNASQSYEKAIVPALSRIAGIPLTQATDLVDATQNSDAFTSLSGILKGVAVNLSKMCHDLRLLASGPQAGLGEISLPKVQAGSSIMPGKINPVIPEVVNQVAFEVIGKDLTVTMAAESGQLELNAFEPIMFKEILTSEAHLTKAVQTLIDNCLVGLQVNVDRCRDEVNHSSIAATILSPYLGYERTTALIKTSEKTNIPVKHLVENAGLLPKDLVEKLFSTEVLTNTKQVPVSGQKPLMNKRSGSVR</sequence>
<evidence type="ECO:0000313" key="4">
    <source>
        <dbReference type="EMBL" id="GAF36900.1"/>
    </source>
</evidence>
<evidence type="ECO:0000259" key="2">
    <source>
        <dbReference type="Pfam" id="PF00206"/>
    </source>
</evidence>
<reference evidence="4" key="1">
    <citation type="journal article" date="2014" name="Genome Announc.">
        <title>Draft Genome Sequences of Two Lactobacillus Strains, L. farraginis JCM 14108T and L. composti JCM 14202T, Isolated from Compost of Distilled Shochu Residue.</title>
        <authorList>
            <person name="Yuki M."/>
            <person name="Oshima K."/>
            <person name="Suda W."/>
            <person name="Kitahara M."/>
            <person name="Kitamura K."/>
            <person name="Iida T."/>
            <person name="Hattori M."/>
            <person name="Ohkuma M."/>
        </authorList>
    </citation>
    <scope>NUCLEOTIDE SEQUENCE [LARGE SCALE GENOMIC DNA]</scope>
    <source>
        <strain evidence="4">JCM 14108</strain>
    </source>
</reference>
<dbReference type="InterPro" id="IPR020557">
    <property type="entry name" value="Fumarate_lyase_CS"/>
</dbReference>
<keyword evidence="7" id="KW-1185">Reference proteome</keyword>
<name>X0QE42_9LACO</name>
<evidence type="ECO:0000313" key="7">
    <source>
        <dbReference type="Proteomes" id="UP000051966"/>
    </source>
</evidence>
<dbReference type="FunFam" id="1.20.200.10:FF:000001">
    <property type="entry name" value="Fumarate hydratase, mitochondrial"/>
    <property type="match status" value="1"/>
</dbReference>
<feature type="domain" description="Fumarase C C-terminal" evidence="3">
    <location>
        <begin position="411"/>
        <end position="463"/>
    </location>
</feature>
<dbReference type="InterPro" id="IPR051546">
    <property type="entry name" value="Aspartate_Ammonia-Lyase"/>
</dbReference>
<dbReference type="Gene3D" id="1.20.200.10">
    <property type="entry name" value="Fumarase/aspartase (Central domain)"/>
    <property type="match status" value="1"/>
</dbReference>
<dbReference type="GO" id="GO:0008797">
    <property type="term" value="F:aspartate ammonia-lyase activity"/>
    <property type="evidence" value="ECO:0007669"/>
    <property type="project" value="TreeGrafter"/>
</dbReference>
<reference evidence="5 7" key="2">
    <citation type="journal article" date="2015" name="Genome Announc.">
        <title>Expanding the biotechnology potential of lactobacilli through comparative genomics of 213 strains and associated genera.</title>
        <authorList>
            <person name="Sun Z."/>
            <person name="Harris H.M."/>
            <person name="McCann A."/>
            <person name="Guo C."/>
            <person name="Argimon S."/>
            <person name="Zhang W."/>
            <person name="Yang X."/>
            <person name="Jeffery I.B."/>
            <person name="Cooney J.C."/>
            <person name="Kagawa T.F."/>
            <person name="Liu W."/>
            <person name="Song Y."/>
            <person name="Salvetti E."/>
            <person name="Wrobel A."/>
            <person name="Rasinkangas P."/>
            <person name="Parkhill J."/>
            <person name="Rea M.C."/>
            <person name="O'Sullivan O."/>
            <person name="Ritari J."/>
            <person name="Douillard F.P."/>
            <person name="Paul Ross R."/>
            <person name="Yang R."/>
            <person name="Briner A.E."/>
            <person name="Felis G.E."/>
            <person name="de Vos W.M."/>
            <person name="Barrangou R."/>
            <person name="Klaenhammer T.R."/>
            <person name="Caufield P.W."/>
            <person name="Cui Y."/>
            <person name="Zhang H."/>
            <person name="O'Toole P.W."/>
        </authorList>
    </citation>
    <scope>NUCLEOTIDE SEQUENCE [LARGE SCALE GENOMIC DNA]</scope>
    <source>
        <strain evidence="5 7">DSM 18382</strain>
    </source>
</reference>
<dbReference type="InterPro" id="IPR018951">
    <property type="entry name" value="Fumarase_C_C"/>
</dbReference>
<dbReference type="AlphaFoldDB" id="X0QE42"/>
<dbReference type="Gene3D" id="1.10.40.30">
    <property type="entry name" value="Fumarase/aspartase (C-terminal domain)"/>
    <property type="match status" value="1"/>
</dbReference>
<dbReference type="Gene3D" id="1.10.275.10">
    <property type="entry name" value="Fumarase/aspartase (N-terminal domain)"/>
    <property type="match status" value="1"/>
</dbReference>
<dbReference type="Pfam" id="PF10415">
    <property type="entry name" value="FumaraseC_C"/>
    <property type="match status" value="1"/>
</dbReference>
<dbReference type="InterPro" id="IPR008948">
    <property type="entry name" value="L-Aspartase-like"/>
</dbReference>
<dbReference type="STRING" id="1423743.FD41_GL000640"/>
<dbReference type="NCBIfam" id="NF008909">
    <property type="entry name" value="PRK12273.1"/>
    <property type="match status" value="1"/>
</dbReference>
<dbReference type="PRINTS" id="PR00149">
    <property type="entry name" value="FUMRATELYASE"/>
</dbReference>